<dbReference type="EMBL" id="CM001224">
    <property type="protein sequence ID" value="KEH20649.1"/>
    <property type="molecule type" value="Genomic_DNA"/>
</dbReference>
<dbReference type="HOGENOM" id="CLU_2726055_0_0_1"/>
<evidence type="ECO:0000313" key="2">
    <source>
        <dbReference type="EnsemblPlants" id="KEH20649"/>
    </source>
</evidence>
<organism evidence="1 3">
    <name type="scientific">Medicago truncatula</name>
    <name type="common">Barrel medic</name>
    <name type="synonym">Medicago tribuloides</name>
    <dbReference type="NCBI Taxonomy" id="3880"/>
    <lineage>
        <taxon>Eukaryota</taxon>
        <taxon>Viridiplantae</taxon>
        <taxon>Streptophyta</taxon>
        <taxon>Embryophyta</taxon>
        <taxon>Tracheophyta</taxon>
        <taxon>Spermatophyta</taxon>
        <taxon>Magnoliopsida</taxon>
        <taxon>eudicotyledons</taxon>
        <taxon>Gunneridae</taxon>
        <taxon>Pentapetalae</taxon>
        <taxon>rosids</taxon>
        <taxon>fabids</taxon>
        <taxon>Fabales</taxon>
        <taxon>Fabaceae</taxon>
        <taxon>Papilionoideae</taxon>
        <taxon>50 kb inversion clade</taxon>
        <taxon>NPAAA clade</taxon>
        <taxon>Hologalegina</taxon>
        <taxon>IRL clade</taxon>
        <taxon>Trifolieae</taxon>
        <taxon>Medicago</taxon>
    </lineage>
</organism>
<accession>A0A072TT05</accession>
<evidence type="ECO:0000313" key="1">
    <source>
        <dbReference type="EMBL" id="KEH20649.1"/>
    </source>
</evidence>
<reference evidence="2" key="3">
    <citation type="submission" date="2015-04" db="UniProtKB">
        <authorList>
            <consortium name="EnsemblPlants"/>
        </authorList>
    </citation>
    <scope>IDENTIFICATION</scope>
    <source>
        <strain evidence="2">cv. Jemalong A17</strain>
    </source>
</reference>
<evidence type="ECO:0000313" key="3">
    <source>
        <dbReference type="Proteomes" id="UP000002051"/>
    </source>
</evidence>
<name>A0A072TT05_MEDTR</name>
<reference evidence="1 3" key="1">
    <citation type="journal article" date="2011" name="Nature">
        <title>The Medicago genome provides insight into the evolution of rhizobial symbioses.</title>
        <authorList>
            <person name="Young N.D."/>
            <person name="Debelle F."/>
            <person name="Oldroyd G.E."/>
            <person name="Geurts R."/>
            <person name="Cannon S.B."/>
            <person name="Udvardi M.K."/>
            <person name="Benedito V.A."/>
            <person name="Mayer K.F."/>
            <person name="Gouzy J."/>
            <person name="Schoof H."/>
            <person name="Van de Peer Y."/>
            <person name="Proost S."/>
            <person name="Cook D.R."/>
            <person name="Meyers B.C."/>
            <person name="Spannagl M."/>
            <person name="Cheung F."/>
            <person name="De Mita S."/>
            <person name="Krishnakumar V."/>
            <person name="Gundlach H."/>
            <person name="Zhou S."/>
            <person name="Mudge J."/>
            <person name="Bharti A.K."/>
            <person name="Murray J.D."/>
            <person name="Naoumkina M.A."/>
            <person name="Rosen B."/>
            <person name="Silverstein K.A."/>
            <person name="Tang H."/>
            <person name="Rombauts S."/>
            <person name="Zhao P.X."/>
            <person name="Zhou P."/>
            <person name="Barbe V."/>
            <person name="Bardou P."/>
            <person name="Bechner M."/>
            <person name="Bellec A."/>
            <person name="Berger A."/>
            <person name="Berges H."/>
            <person name="Bidwell S."/>
            <person name="Bisseling T."/>
            <person name="Choisne N."/>
            <person name="Couloux A."/>
            <person name="Denny R."/>
            <person name="Deshpande S."/>
            <person name="Dai X."/>
            <person name="Doyle J.J."/>
            <person name="Dudez A.M."/>
            <person name="Farmer A.D."/>
            <person name="Fouteau S."/>
            <person name="Franken C."/>
            <person name="Gibelin C."/>
            <person name="Gish J."/>
            <person name="Goldstein S."/>
            <person name="Gonzalez A.J."/>
            <person name="Green P.J."/>
            <person name="Hallab A."/>
            <person name="Hartog M."/>
            <person name="Hua A."/>
            <person name="Humphray S.J."/>
            <person name="Jeong D.H."/>
            <person name="Jing Y."/>
            <person name="Jocker A."/>
            <person name="Kenton S.M."/>
            <person name="Kim D.J."/>
            <person name="Klee K."/>
            <person name="Lai H."/>
            <person name="Lang C."/>
            <person name="Lin S."/>
            <person name="Macmil S.L."/>
            <person name="Magdelenat G."/>
            <person name="Matthews L."/>
            <person name="McCorrison J."/>
            <person name="Monaghan E.L."/>
            <person name="Mun J.H."/>
            <person name="Najar F.Z."/>
            <person name="Nicholson C."/>
            <person name="Noirot C."/>
            <person name="O'Bleness M."/>
            <person name="Paule C.R."/>
            <person name="Poulain J."/>
            <person name="Prion F."/>
            <person name="Qin B."/>
            <person name="Qu C."/>
            <person name="Retzel E.F."/>
            <person name="Riddle C."/>
            <person name="Sallet E."/>
            <person name="Samain S."/>
            <person name="Samson N."/>
            <person name="Sanders I."/>
            <person name="Saurat O."/>
            <person name="Scarpelli C."/>
            <person name="Schiex T."/>
            <person name="Segurens B."/>
            <person name="Severin A.J."/>
            <person name="Sherrier D.J."/>
            <person name="Shi R."/>
            <person name="Sims S."/>
            <person name="Singer S.R."/>
            <person name="Sinharoy S."/>
            <person name="Sterck L."/>
            <person name="Viollet A."/>
            <person name="Wang B.B."/>
            <person name="Wang K."/>
            <person name="Wang M."/>
            <person name="Wang X."/>
            <person name="Warfsmann J."/>
            <person name="Weissenbach J."/>
            <person name="White D.D."/>
            <person name="White J.D."/>
            <person name="Wiley G.B."/>
            <person name="Wincker P."/>
            <person name="Xing Y."/>
            <person name="Yang L."/>
            <person name="Yao Z."/>
            <person name="Ying F."/>
            <person name="Zhai J."/>
            <person name="Zhou L."/>
            <person name="Zuber A."/>
            <person name="Denarie J."/>
            <person name="Dixon R.A."/>
            <person name="May G.D."/>
            <person name="Schwartz D.C."/>
            <person name="Rogers J."/>
            <person name="Quetier F."/>
            <person name="Town C.D."/>
            <person name="Roe B.A."/>
        </authorList>
    </citation>
    <scope>NUCLEOTIDE SEQUENCE [LARGE SCALE GENOMIC DNA]</scope>
    <source>
        <strain evidence="1">A17</strain>
        <strain evidence="2 3">cv. Jemalong A17</strain>
    </source>
</reference>
<protein>
    <submittedName>
        <fullName evidence="1 2">Uncharacterized protein</fullName>
    </submittedName>
</protein>
<keyword evidence="3" id="KW-1185">Reference proteome</keyword>
<dbReference type="EnsemblPlants" id="KEH20649">
    <property type="protein sequence ID" value="KEH20649"/>
    <property type="gene ID" value="MTR_8g081150"/>
</dbReference>
<gene>
    <name evidence="1" type="ordered locus">MTR_8g081150</name>
</gene>
<dbReference type="AlphaFoldDB" id="A0A072TT05"/>
<sequence>MYTLAKDTNDNYALKALLNLPQSHFDSVNLLNRVVRLREPKLMNCTTSYKFCPSQTLLVKVGRKYKKLSAIS</sequence>
<proteinExistence type="predicted"/>
<reference evidence="1 3" key="2">
    <citation type="journal article" date="2014" name="BMC Genomics">
        <title>An improved genome release (version Mt4.0) for the model legume Medicago truncatula.</title>
        <authorList>
            <person name="Tang H."/>
            <person name="Krishnakumar V."/>
            <person name="Bidwell S."/>
            <person name="Rosen B."/>
            <person name="Chan A."/>
            <person name="Zhou S."/>
            <person name="Gentzbittel L."/>
            <person name="Childs K.L."/>
            <person name="Yandell M."/>
            <person name="Gundlach H."/>
            <person name="Mayer K.F."/>
            <person name="Schwartz D.C."/>
            <person name="Town C.D."/>
        </authorList>
    </citation>
    <scope>GENOME REANNOTATION</scope>
    <source>
        <strain evidence="1">A17</strain>
        <strain evidence="2 3">cv. Jemalong A17</strain>
    </source>
</reference>
<dbReference type="Proteomes" id="UP000002051">
    <property type="component" value="Chromosome 8"/>
</dbReference>